<dbReference type="OrthoDB" id="9794671at2"/>
<organism evidence="3 4">
    <name type="scientific">Herbinix hemicellulosilytica</name>
    <dbReference type="NCBI Taxonomy" id="1564487"/>
    <lineage>
        <taxon>Bacteria</taxon>
        <taxon>Bacillati</taxon>
        <taxon>Bacillota</taxon>
        <taxon>Clostridia</taxon>
        <taxon>Lachnospirales</taxon>
        <taxon>Lachnospiraceae</taxon>
        <taxon>Herbinix</taxon>
    </lineage>
</organism>
<keyword evidence="1" id="KW-0812">Transmembrane</keyword>
<dbReference type="PANTHER" id="PTHR30032:SF4">
    <property type="entry name" value="AMIDASE ENHANCER"/>
    <property type="match status" value="1"/>
</dbReference>
<dbReference type="Proteomes" id="UP000236497">
    <property type="component" value="Unassembled WGS sequence"/>
</dbReference>
<dbReference type="NCBIfam" id="TIGR02669">
    <property type="entry name" value="SpoIID_LytB"/>
    <property type="match status" value="1"/>
</dbReference>
<feature type="transmembrane region" description="Helical" evidence="1">
    <location>
        <begin position="7"/>
        <end position="26"/>
    </location>
</feature>
<dbReference type="RefSeq" id="WP_103201572.1">
    <property type="nucleotide sequence ID" value="NZ_CVTD020000007.1"/>
</dbReference>
<dbReference type="PANTHER" id="PTHR30032">
    <property type="entry name" value="N-ACETYLMURAMOYL-L-ALANINE AMIDASE-RELATED"/>
    <property type="match status" value="1"/>
</dbReference>
<evidence type="ECO:0000313" key="3">
    <source>
        <dbReference type="EMBL" id="CRZ33385.1"/>
    </source>
</evidence>
<reference evidence="3 4" key="1">
    <citation type="submission" date="2015-06" db="EMBL/GenBank/DDBJ databases">
        <authorList>
            <person name="Wibberg Daniel"/>
        </authorList>
    </citation>
    <scope>NUCLEOTIDE SEQUENCE [LARGE SCALE GENOMIC DNA]</scope>
    <source>
        <strain evidence="3 4">T3/55T</strain>
    </source>
</reference>
<protein>
    <submittedName>
        <fullName evidence="3">Putative membrane protein</fullName>
    </submittedName>
</protein>
<dbReference type="Pfam" id="PF08486">
    <property type="entry name" value="SpoIID"/>
    <property type="match status" value="1"/>
</dbReference>
<evidence type="ECO:0000313" key="4">
    <source>
        <dbReference type="Proteomes" id="UP000236497"/>
    </source>
</evidence>
<sequence>MNIKKKLIIIGVCFVIIIMVLTANIIRRIIADRDNKQEDNVLAENVISRAEAYRLLSYLEYDKAKRESLPMGITYADKDMSDWYDRYVNAIWRMGLIDENITVSPKEALTLGECKFLIDKLITKKPILQGVYSGISFDFLKAESEMLIPQFLELYNAILDLLPEDEKIVKDEILFVLDREIAEDGKDRIVTDQGKYFYVNSMDYEKFYNPEADRPYDRLTGEEVLRRFNNKGIEVLACKNEIIYIKNIYTGKITIKNVWIKQGKELKIDTFINGVHKEFQAQFKLSQDIEEIVGDIAIENGNVVGISIKPDIITGKVLLSGEDFIEIEGYGKIPLDDDYKIYKIYGELSMEQTSGILVGYDTTDFVVSEGKISAALIKESIKAERIRVLLHTTGFKDIYHKQVEIGATSDYVVRTGESETRYSASETLTLEPGDKMLSLGRVIIEPVSEEGKIKLLSIERSTGTPKYRGRIEITQEDKGLLIVNELPLEEYLYAVIPSEMPTYYGLEPLKVQAVCARSYAYRHLLANSLSAYGAHVDDSVAYQVYNNIEENEESILAVKETYGKVVEYNGDVVAAYYFSTSCGHTTDVEYVWPNGKDLPFLKGRLLSAEDESESVISNQKTNIYSDLTNEDNFRTFILDKDYNTYDSDFAWYRWQVTINADDIKNNINDKLSARYKANPDFIQTLVSNKPTDKNAVFESMPVETVGDILDISVAKRGTGGIIYELIIQGTERTIKVQTEYNIRALLAPVNATVYRQDEKGINNLTLLPSAFFFIEQNKENGKLKSITLTGGGYGHGVGLSQNGVKSLADAGKKYDEIISYFYRGTNIGFIYE</sequence>
<evidence type="ECO:0000259" key="2">
    <source>
        <dbReference type="Pfam" id="PF08486"/>
    </source>
</evidence>
<feature type="domain" description="Sporulation stage II protein D amidase enhancer LytB N-terminal" evidence="2">
    <location>
        <begin position="477"/>
        <end position="568"/>
    </location>
</feature>
<gene>
    <name evidence="3" type="ORF">HHT355_0171</name>
</gene>
<keyword evidence="1" id="KW-1133">Transmembrane helix</keyword>
<dbReference type="InterPro" id="IPR013486">
    <property type="entry name" value="SpoIID/LytB"/>
</dbReference>
<name>A0A0H5SEB1_HERHM</name>
<dbReference type="EMBL" id="CVTD020000007">
    <property type="protein sequence ID" value="CRZ33385.1"/>
    <property type="molecule type" value="Genomic_DNA"/>
</dbReference>
<dbReference type="InterPro" id="IPR013693">
    <property type="entry name" value="SpoIID/LytB_N"/>
</dbReference>
<accession>A0A0H5SEB1</accession>
<dbReference type="GO" id="GO:0030435">
    <property type="term" value="P:sporulation resulting in formation of a cellular spore"/>
    <property type="evidence" value="ECO:0007669"/>
    <property type="project" value="InterPro"/>
</dbReference>
<evidence type="ECO:0000256" key="1">
    <source>
        <dbReference type="SAM" id="Phobius"/>
    </source>
</evidence>
<proteinExistence type="predicted"/>
<dbReference type="GO" id="GO:0030288">
    <property type="term" value="C:outer membrane-bounded periplasmic space"/>
    <property type="evidence" value="ECO:0007669"/>
    <property type="project" value="TreeGrafter"/>
</dbReference>
<dbReference type="InterPro" id="IPR051922">
    <property type="entry name" value="Bact_Sporulation_Assoc"/>
</dbReference>
<keyword evidence="1" id="KW-0472">Membrane</keyword>
<dbReference type="AlphaFoldDB" id="A0A0H5SEB1"/>
<keyword evidence="4" id="KW-1185">Reference proteome</keyword>